<dbReference type="Proteomes" id="UP001168821">
    <property type="component" value="Unassembled WGS sequence"/>
</dbReference>
<sequence length="86" mass="9818">MGIFRTKSKIVVIVKILTFVSISPAVQLSIIKNLSVHVLAQFFCARLLIVEDSIFHCKYPNQKQCQTVKTILILPALMPFLNRLLY</sequence>
<accession>A0AA38MA56</accession>
<evidence type="ECO:0000313" key="2">
    <source>
        <dbReference type="Proteomes" id="UP001168821"/>
    </source>
</evidence>
<keyword evidence="2" id="KW-1185">Reference proteome</keyword>
<name>A0AA38MA56_9CUCU</name>
<protein>
    <submittedName>
        <fullName evidence="1">Uncharacterized protein</fullName>
    </submittedName>
</protein>
<dbReference type="EMBL" id="JALNTZ010000006">
    <property type="protein sequence ID" value="KAJ3649073.1"/>
    <property type="molecule type" value="Genomic_DNA"/>
</dbReference>
<evidence type="ECO:0000313" key="1">
    <source>
        <dbReference type="EMBL" id="KAJ3649073.1"/>
    </source>
</evidence>
<comment type="caution">
    <text evidence="1">The sequence shown here is derived from an EMBL/GenBank/DDBJ whole genome shotgun (WGS) entry which is preliminary data.</text>
</comment>
<dbReference type="AlphaFoldDB" id="A0AA38MA56"/>
<gene>
    <name evidence="1" type="ORF">Zmor_020835</name>
</gene>
<reference evidence="1" key="1">
    <citation type="journal article" date="2023" name="G3 (Bethesda)">
        <title>Whole genome assemblies of Zophobas morio and Tenebrio molitor.</title>
        <authorList>
            <person name="Kaur S."/>
            <person name="Stinson S.A."/>
            <person name="diCenzo G.C."/>
        </authorList>
    </citation>
    <scope>NUCLEOTIDE SEQUENCE</scope>
    <source>
        <strain evidence="1">QUZm001</strain>
    </source>
</reference>
<organism evidence="1 2">
    <name type="scientific">Zophobas morio</name>
    <dbReference type="NCBI Taxonomy" id="2755281"/>
    <lineage>
        <taxon>Eukaryota</taxon>
        <taxon>Metazoa</taxon>
        <taxon>Ecdysozoa</taxon>
        <taxon>Arthropoda</taxon>
        <taxon>Hexapoda</taxon>
        <taxon>Insecta</taxon>
        <taxon>Pterygota</taxon>
        <taxon>Neoptera</taxon>
        <taxon>Endopterygota</taxon>
        <taxon>Coleoptera</taxon>
        <taxon>Polyphaga</taxon>
        <taxon>Cucujiformia</taxon>
        <taxon>Tenebrionidae</taxon>
        <taxon>Zophobas</taxon>
    </lineage>
</organism>
<proteinExistence type="predicted"/>